<evidence type="ECO:0000313" key="6">
    <source>
        <dbReference type="EMBL" id="GMN20061.1"/>
    </source>
</evidence>
<evidence type="ECO:0000256" key="1">
    <source>
        <dbReference type="ARBA" id="ARBA00022723"/>
    </source>
</evidence>
<dbReference type="PANTHER" id="PTHR31973">
    <property type="entry name" value="POLYPROTEIN, PUTATIVE-RELATED"/>
    <property type="match status" value="1"/>
</dbReference>
<gene>
    <name evidence="6" type="ORF">TIFTF001_042987</name>
    <name evidence="7" type="ORF">TIFTF001_042991</name>
</gene>
<organism evidence="6 8">
    <name type="scientific">Ficus carica</name>
    <name type="common">Common fig</name>
    <dbReference type="NCBI Taxonomy" id="3494"/>
    <lineage>
        <taxon>Eukaryota</taxon>
        <taxon>Viridiplantae</taxon>
        <taxon>Streptophyta</taxon>
        <taxon>Embryophyta</taxon>
        <taxon>Tracheophyta</taxon>
        <taxon>Spermatophyta</taxon>
        <taxon>Magnoliopsida</taxon>
        <taxon>eudicotyledons</taxon>
        <taxon>Gunneridae</taxon>
        <taxon>Pentapetalae</taxon>
        <taxon>rosids</taxon>
        <taxon>fabids</taxon>
        <taxon>Rosales</taxon>
        <taxon>Moraceae</taxon>
        <taxon>Ficeae</taxon>
        <taxon>Ficus</taxon>
    </lineage>
</organism>
<dbReference type="InterPro" id="IPR006564">
    <property type="entry name" value="Znf_PMZ"/>
</dbReference>
<dbReference type="EMBL" id="BTGU01002575">
    <property type="protein sequence ID" value="GMN20061.1"/>
    <property type="molecule type" value="Genomic_DNA"/>
</dbReference>
<evidence type="ECO:0000256" key="3">
    <source>
        <dbReference type="ARBA" id="ARBA00022833"/>
    </source>
</evidence>
<dbReference type="PROSITE" id="PS50966">
    <property type="entry name" value="ZF_SWIM"/>
    <property type="match status" value="1"/>
</dbReference>
<feature type="domain" description="SWIM-type" evidence="5">
    <location>
        <begin position="132"/>
        <end position="164"/>
    </location>
</feature>
<name>A0AA87Z8M7_FICCA</name>
<keyword evidence="8" id="KW-1185">Reference proteome</keyword>
<evidence type="ECO:0000256" key="2">
    <source>
        <dbReference type="ARBA" id="ARBA00022771"/>
    </source>
</evidence>
<keyword evidence="2 4" id="KW-0863">Zinc-finger</keyword>
<evidence type="ECO:0000259" key="5">
    <source>
        <dbReference type="PROSITE" id="PS50966"/>
    </source>
</evidence>
<dbReference type="PANTHER" id="PTHR31973:SF113">
    <property type="entry name" value="PROTEIN FAR1-RELATED SEQUENCE 5-LIKE"/>
    <property type="match status" value="1"/>
</dbReference>
<dbReference type="SMART" id="SM00575">
    <property type="entry name" value="ZnF_PMZ"/>
    <property type="match status" value="1"/>
</dbReference>
<evidence type="ECO:0000256" key="4">
    <source>
        <dbReference type="PROSITE-ProRule" id="PRU00325"/>
    </source>
</evidence>
<evidence type="ECO:0000313" key="8">
    <source>
        <dbReference type="Proteomes" id="UP001187192"/>
    </source>
</evidence>
<accession>A0AA87Z8M7</accession>
<reference evidence="6" key="1">
    <citation type="submission" date="2023-07" db="EMBL/GenBank/DDBJ databases">
        <title>draft genome sequence of fig (Ficus carica).</title>
        <authorList>
            <person name="Takahashi T."/>
            <person name="Nishimura K."/>
        </authorList>
    </citation>
    <scope>NUCLEOTIDE SEQUENCE</scope>
</reference>
<dbReference type="GO" id="GO:0008270">
    <property type="term" value="F:zinc ion binding"/>
    <property type="evidence" value="ECO:0007669"/>
    <property type="project" value="UniProtKB-KW"/>
</dbReference>
<dbReference type="InterPro" id="IPR007527">
    <property type="entry name" value="Znf_SWIM"/>
</dbReference>
<comment type="caution">
    <text evidence="6">The sequence shown here is derived from an EMBL/GenBank/DDBJ whole genome shotgun (WGS) entry which is preliminary data.</text>
</comment>
<keyword evidence="3" id="KW-0862">Zinc</keyword>
<keyword evidence="1" id="KW-0479">Metal-binding</keyword>
<sequence>MRGSELFVVKRYDVVHTCSIENVQGHHRQAKSWMIGECVKAKYLDPTNTSYRPREIMRDMHAEFGVSFNYLRAWRGKEAALTSLRGDVVDQPRVSGCCLRDMRLALDCKLEDQPRPADQFEYAVTNNAAQIWIVDMSEWTCTCRRFQVDQIPCPHAMVSAGMFLKKSDRKLLILPIQNVGPEGHGFVGFCPKVKNMSLFGVVDVMVMDTTDKPVLTQYSTNTSNNKVQDIVHNSQ</sequence>
<dbReference type="Pfam" id="PF04434">
    <property type="entry name" value="SWIM"/>
    <property type="match status" value="1"/>
</dbReference>
<evidence type="ECO:0000313" key="7">
    <source>
        <dbReference type="EMBL" id="GMN20067.1"/>
    </source>
</evidence>
<dbReference type="AlphaFoldDB" id="A0AA87Z8M7"/>
<proteinExistence type="predicted"/>
<dbReference type="Proteomes" id="UP001187192">
    <property type="component" value="Unassembled WGS sequence"/>
</dbReference>
<dbReference type="EMBL" id="BTGU01002576">
    <property type="protein sequence ID" value="GMN20067.1"/>
    <property type="molecule type" value="Genomic_DNA"/>
</dbReference>
<protein>
    <recommendedName>
        <fullName evidence="5">SWIM-type domain-containing protein</fullName>
    </recommendedName>
</protein>